<name>A0AAV5QHF8_9ASCO</name>
<evidence type="ECO:0000256" key="5">
    <source>
        <dbReference type="ARBA" id="ARBA00038109"/>
    </source>
</evidence>
<feature type="transmembrane region" description="Helical" evidence="8">
    <location>
        <begin position="208"/>
        <end position="227"/>
    </location>
</feature>
<evidence type="ECO:0000256" key="7">
    <source>
        <dbReference type="SAM" id="MobiDB-lite"/>
    </source>
</evidence>
<comment type="caution">
    <text evidence="9">The sequence shown here is derived from an EMBL/GenBank/DDBJ whole genome shotgun (WGS) entry which is preliminary data.</text>
</comment>
<dbReference type="RefSeq" id="XP_064851121.1">
    <property type="nucleotide sequence ID" value="XM_064995049.1"/>
</dbReference>
<keyword evidence="3 8" id="KW-1133">Transmembrane helix</keyword>
<keyword evidence="10" id="KW-1185">Reference proteome</keyword>
<feature type="transmembrane region" description="Helical" evidence="8">
    <location>
        <begin position="282"/>
        <end position="307"/>
    </location>
</feature>
<evidence type="ECO:0000256" key="4">
    <source>
        <dbReference type="ARBA" id="ARBA00023136"/>
    </source>
</evidence>
<feature type="transmembrane region" description="Helical" evidence="8">
    <location>
        <begin position="247"/>
        <end position="270"/>
    </location>
</feature>
<dbReference type="GO" id="GO:0005886">
    <property type="term" value="C:plasma membrane"/>
    <property type="evidence" value="ECO:0007669"/>
    <property type="project" value="TreeGrafter"/>
</dbReference>
<dbReference type="Proteomes" id="UP001360560">
    <property type="component" value="Unassembled WGS sequence"/>
</dbReference>
<evidence type="ECO:0000256" key="2">
    <source>
        <dbReference type="ARBA" id="ARBA00022692"/>
    </source>
</evidence>
<feature type="transmembrane region" description="Helical" evidence="8">
    <location>
        <begin position="103"/>
        <end position="122"/>
    </location>
</feature>
<evidence type="ECO:0000256" key="8">
    <source>
        <dbReference type="SAM" id="Phobius"/>
    </source>
</evidence>
<evidence type="ECO:0000256" key="1">
    <source>
        <dbReference type="ARBA" id="ARBA00004141"/>
    </source>
</evidence>
<dbReference type="EMBL" id="BTFZ01000002">
    <property type="protein sequence ID" value="GMM34121.1"/>
    <property type="molecule type" value="Genomic_DNA"/>
</dbReference>
<evidence type="ECO:0000256" key="3">
    <source>
        <dbReference type="ARBA" id="ARBA00022989"/>
    </source>
</evidence>
<dbReference type="PANTHER" id="PTHR35779:SF1">
    <property type="entry name" value="PH-RESPONSE REGULATOR PROTEIN PALH_RIM21"/>
    <property type="match status" value="1"/>
</dbReference>
<reference evidence="9 10" key="1">
    <citation type="journal article" date="2023" name="Elife">
        <title>Identification of key yeast species and microbe-microbe interactions impacting larval growth of Drosophila in the wild.</title>
        <authorList>
            <person name="Mure A."/>
            <person name="Sugiura Y."/>
            <person name="Maeda R."/>
            <person name="Honda K."/>
            <person name="Sakurai N."/>
            <person name="Takahashi Y."/>
            <person name="Watada M."/>
            <person name="Katoh T."/>
            <person name="Gotoh A."/>
            <person name="Gotoh Y."/>
            <person name="Taniguchi I."/>
            <person name="Nakamura K."/>
            <person name="Hayashi T."/>
            <person name="Katayama T."/>
            <person name="Uemura T."/>
            <person name="Hattori Y."/>
        </authorList>
    </citation>
    <scope>NUCLEOTIDE SEQUENCE [LARGE SCALE GENOMIC DNA]</scope>
    <source>
        <strain evidence="9 10">SC-9</strain>
    </source>
</reference>
<dbReference type="GeneID" id="90072100"/>
<feature type="compositionally biased region" description="Basic and acidic residues" evidence="7">
    <location>
        <begin position="556"/>
        <end position="572"/>
    </location>
</feature>
<organism evidence="9 10">
    <name type="scientific">Saccharomycopsis crataegensis</name>
    <dbReference type="NCBI Taxonomy" id="43959"/>
    <lineage>
        <taxon>Eukaryota</taxon>
        <taxon>Fungi</taxon>
        <taxon>Dikarya</taxon>
        <taxon>Ascomycota</taxon>
        <taxon>Saccharomycotina</taxon>
        <taxon>Saccharomycetes</taxon>
        <taxon>Saccharomycopsidaceae</taxon>
        <taxon>Saccharomycopsis</taxon>
    </lineage>
</organism>
<feature type="transmembrane region" description="Helical" evidence="8">
    <location>
        <begin position="313"/>
        <end position="330"/>
    </location>
</feature>
<dbReference type="InterPro" id="IPR014844">
    <property type="entry name" value="PalH"/>
</dbReference>
<comment type="subcellular location">
    <subcellularLocation>
        <location evidence="1">Membrane</location>
        <topology evidence="1">Multi-pass membrane protein</topology>
    </subcellularLocation>
</comment>
<feature type="transmembrane region" description="Helical" evidence="8">
    <location>
        <begin position="129"/>
        <end position="155"/>
    </location>
</feature>
<sequence>MKRNTIWRTPVTDFDYISCNNINLDGLLVPTNNDPSQLRKDGIATYEYISYMQYMPGCYGNKPVYSANKWLGLDPLPIVSEDWASFINNKREGEFMYSIYPTIYSITAATVVSCILTVIVFTNTQKPSIFLILGSLLSSINLINILSSSMKFLAANISLGKASGENLLNDIQSNVSFNVIDLFSVFILQLCQVQIIMRLFSRQKEKRFTFVMGVSLSIISQVIWAISTFHYMSNNADLDDDLSIMPAFIYLLRIAMNVMYSVLVCIYCFIKLEFIKRKNLILISIVSILSTNVQFAFFIADVANVWVAELSEVFNAAGYVVSTVIVWEWINRVHASEKMKQSKGILGRPFYEDELSTTNKVDRISLFIPEEDGLIDSDYDSYDGDAGSFDNENGGHGNGIKTEYYEFISASKSKTQEFIATTVPNFIRKTTVTLAYLTDQIIAYGLAVPRSVSVNSKDKKSPNKNFTSRRFGGEDANNDTESSEALSIYTNVERDSTYAQNYDADNNDSPQVSDANNGPTFVYSRAKFQIQGDDETTGGESNDDAFAYYDDEIEEHQEHDVSISDDSSEHSS</sequence>
<evidence type="ECO:0000313" key="10">
    <source>
        <dbReference type="Proteomes" id="UP001360560"/>
    </source>
</evidence>
<evidence type="ECO:0000313" key="9">
    <source>
        <dbReference type="EMBL" id="GMM34121.1"/>
    </source>
</evidence>
<dbReference type="AlphaFoldDB" id="A0AAV5QHF8"/>
<keyword evidence="4 8" id="KW-0472">Membrane</keyword>
<comment type="similarity">
    <text evidence="5">Belongs to the palH/RIM21 family.</text>
</comment>
<feature type="region of interest" description="Disordered" evidence="7">
    <location>
        <begin position="500"/>
        <end position="519"/>
    </location>
</feature>
<dbReference type="Pfam" id="PF08733">
    <property type="entry name" value="PalH"/>
    <property type="match status" value="1"/>
</dbReference>
<gene>
    <name evidence="9" type="ORF">DASC09_014460</name>
</gene>
<proteinExistence type="inferred from homology"/>
<dbReference type="PANTHER" id="PTHR35779">
    <property type="entry name" value="PH-RESPONSE REGULATOR PROTEIN PALH/RIM21"/>
    <property type="match status" value="1"/>
</dbReference>
<dbReference type="GO" id="GO:0071467">
    <property type="term" value="P:cellular response to pH"/>
    <property type="evidence" value="ECO:0007669"/>
    <property type="project" value="TreeGrafter"/>
</dbReference>
<feature type="region of interest" description="Disordered" evidence="7">
    <location>
        <begin position="454"/>
        <end position="484"/>
    </location>
</feature>
<evidence type="ECO:0000256" key="6">
    <source>
        <dbReference type="ARBA" id="ARBA00040155"/>
    </source>
</evidence>
<keyword evidence="2 8" id="KW-0812">Transmembrane</keyword>
<feature type="region of interest" description="Disordered" evidence="7">
    <location>
        <begin position="552"/>
        <end position="572"/>
    </location>
</feature>
<accession>A0AAV5QHF8</accession>
<protein>
    <recommendedName>
        <fullName evidence="6">pH-response regulator protein palH/RIM21</fullName>
    </recommendedName>
</protein>